<gene>
    <name evidence="1" type="ORF">K3G42_019294</name>
</gene>
<evidence type="ECO:0000313" key="1">
    <source>
        <dbReference type="EMBL" id="KAH8004776.1"/>
    </source>
</evidence>
<accession>A0ACB8FHE8</accession>
<organism evidence="1 2">
    <name type="scientific">Sphaerodactylus townsendi</name>
    <dbReference type="NCBI Taxonomy" id="933632"/>
    <lineage>
        <taxon>Eukaryota</taxon>
        <taxon>Metazoa</taxon>
        <taxon>Chordata</taxon>
        <taxon>Craniata</taxon>
        <taxon>Vertebrata</taxon>
        <taxon>Euteleostomi</taxon>
        <taxon>Lepidosauria</taxon>
        <taxon>Squamata</taxon>
        <taxon>Bifurcata</taxon>
        <taxon>Gekkota</taxon>
        <taxon>Sphaerodactylidae</taxon>
        <taxon>Sphaerodactylus</taxon>
    </lineage>
</organism>
<evidence type="ECO:0000313" key="2">
    <source>
        <dbReference type="Proteomes" id="UP000827872"/>
    </source>
</evidence>
<name>A0ACB8FHE8_9SAUR</name>
<comment type="caution">
    <text evidence="1">The sequence shown here is derived from an EMBL/GenBank/DDBJ whole genome shotgun (WGS) entry which is preliminary data.</text>
</comment>
<sequence length="156" mass="16891">MMEESHHCHPRQEEKAWSQVTKSSEECQLAFVLQHIPMKENPSIQQCGVRPQNSLAPSVTPGDPAMPSNCRTMDVVVVQCSGFPSVASAELEVFFLDSLKEDLSSGFTWSAASLQPQPASTTQPSGILVNSGPLLSGREALPPGLEMVLDNFSHTI</sequence>
<dbReference type="EMBL" id="CM037617">
    <property type="protein sequence ID" value="KAH8004776.1"/>
    <property type="molecule type" value="Genomic_DNA"/>
</dbReference>
<dbReference type="Proteomes" id="UP000827872">
    <property type="component" value="Linkage Group LG04"/>
</dbReference>
<reference evidence="1" key="1">
    <citation type="submission" date="2021-08" db="EMBL/GenBank/DDBJ databases">
        <title>The first chromosome-level gecko genome reveals the dynamic sex chromosomes of Neotropical dwarf geckos (Sphaerodactylidae: Sphaerodactylus).</title>
        <authorList>
            <person name="Pinto B.J."/>
            <person name="Keating S.E."/>
            <person name="Gamble T."/>
        </authorList>
    </citation>
    <scope>NUCLEOTIDE SEQUENCE</scope>
    <source>
        <strain evidence="1">TG3544</strain>
    </source>
</reference>
<protein>
    <submittedName>
        <fullName evidence="1">Uncharacterized protein</fullName>
    </submittedName>
</protein>
<keyword evidence="2" id="KW-1185">Reference proteome</keyword>
<proteinExistence type="predicted"/>